<evidence type="ECO:0000259" key="2">
    <source>
        <dbReference type="Pfam" id="PF01910"/>
    </source>
</evidence>
<gene>
    <name evidence="4" type="ORF">E3J38_04610</name>
    <name evidence="3" type="ORF">E3J62_05910</name>
</gene>
<dbReference type="Gene3D" id="3.30.70.930">
    <property type="match status" value="1"/>
</dbReference>
<evidence type="ECO:0000313" key="5">
    <source>
        <dbReference type="Proteomes" id="UP000315525"/>
    </source>
</evidence>
<dbReference type="InterPro" id="IPR029756">
    <property type="entry name" value="MTH1187/YkoF-like"/>
</dbReference>
<organism evidence="4 6">
    <name type="scientific">candidate division TA06 bacterium</name>
    <dbReference type="NCBI Taxonomy" id="2250710"/>
    <lineage>
        <taxon>Bacteria</taxon>
        <taxon>Bacteria division TA06</taxon>
    </lineage>
</organism>
<dbReference type="Proteomes" id="UP000315525">
    <property type="component" value="Unassembled WGS sequence"/>
</dbReference>
<dbReference type="SUPFAM" id="SSF89957">
    <property type="entry name" value="MTH1187/YkoF-like"/>
    <property type="match status" value="1"/>
</dbReference>
<dbReference type="NCBIfam" id="TIGR00106">
    <property type="entry name" value="MTH1187 family thiamine-binding protein"/>
    <property type="match status" value="1"/>
</dbReference>
<evidence type="ECO:0000256" key="1">
    <source>
        <dbReference type="ARBA" id="ARBA00010272"/>
    </source>
</evidence>
<proteinExistence type="inferred from homology"/>
<accession>A0A523XP58</accession>
<dbReference type="EMBL" id="SOIP01000277">
    <property type="protein sequence ID" value="TET81017.1"/>
    <property type="molecule type" value="Genomic_DNA"/>
</dbReference>
<dbReference type="AlphaFoldDB" id="A0A523XP58"/>
<dbReference type="EMBL" id="SOJN01000072">
    <property type="protein sequence ID" value="TET45940.1"/>
    <property type="molecule type" value="Genomic_DNA"/>
</dbReference>
<dbReference type="Proteomes" id="UP000315534">
    <property type="component" value="Unassembled WGS sequence"/>
</dbReference>
<evidence type="ECO:0000313" key="4">
    <source>
        <dbReference type="EMBL" id="TET81017.1"/>
    </source>
</evidence>
<feature type="domain" description="Thiamine-binding protein" evidence="2">
    <location>
        <begin position="4"/>
        <end position="94"/>
    </location>
</feature>
<dbReference type="InterPro" id="IPR002767">
    <property type="entry name" value="Thiamine_BP"/>
</dbReference>
<protein>
    <submittedName>
        <fullName evidence="4">MTH1187 family thiamine-binding protein</fullName>
    </submittedName>
</protein>
<dbReference type="Pfam" id="PF01910">
    <property type="entry name" value="Thiamine_BP"/>
    <property type="match status" value="1"/>
</dbReference>
<reference evidence="5 6" key="1">
    <citation type="submission" date="2019-03" db="EMBL/GenBank/DDBJ databases">
        <title>Metabolic potential of uncultured bacteria and archaea associated with petroleum seepage in deep-sea sediments.</title>
        <authorList>
            <person name="Dong X."/>
            <person name="Hubert C."/>
        </authorList>
    </citation>
    <scope>NUCLEOTIDE SEQUENCE [LARGE SCALE GENOMIC DNA]</scope>
    <source>
        <strain evidence="4">E29_bin36</strain>
        <strain evidence="3">E44_bin18</strain>
    </source>
</reference>
<comment type="similarity">
    <text evidence="1">Belongs to the UPF0045 family.</text>
</comment>
<dbReference type="PANTHER" id="PTHR33777:SF1">
    <property type="entry name" value="UPF0045 PROTEIN ECM15"/>
    <property type="match status" value="1"/>
</dbReference>
<evidence type="ECO:0000313" key="3">
    <source>
        <dbReference type="EMBL" id="TET45940.1"/>
    </source>
</evidence>
<name>A0A523XP58_UNCT6</name>
<comment type="caution">
    <text evidence="4">The sequence shown here is derived from an EMBL/GenBank/DDBJ whole genome shotgun (WGS) entry which is preliminary data.</text>
</comment>
<sequence>MAVVEVTVLPIGTTDVSLSRHVAAALKPLEQSGLKYELGSMGTSIEGPLEEILKVVMQMHETPFQAGHKRVLTTILIDDRRDRDISIEGKKKSVMEKR</sequence>
<dbReference type="GO" id="GO:0005829">
    <property type="term" value="C:cytosol"/>
    <property type="evidence" value="ECO:0007669"/>
    <property type="project" value="TreeGrafter"/>
</dbReference>
<dbReference type="InterPro" id="IPR051614">
    <property type="entry name" value="UPF0045_domain"/>
</dbReference>
<evidence type="ECO:0000313" key="6">
    <source>
        <dbReference type="Proteomes" id="UP000315534"/>
    </source>
</evidence>
<dbReference type="PANTHER" id="PTHR33777">
    <property type="entry name" value="UPF0045 PROTEIN ECM15"/>
    <property type="match status" value="1"/>
</dbReference>